<evidence type="ECO:0000313" key="9">
    <source>
        <dbReference type="Proteomes" id="UP000825729"/>
    </source>
</evidence>
<feature type="domain" description="Wall-associated receptor kinase galacturonan-binding" evidence="6">
    <location>
        <begin position="32"/>
        <end position="101"/>
    </location>
</feature>
<dbReference type="Pfam" id="PF13947">
    <property type="entry name" value="GUB_WAK_bind"/>
    <property type="match status" value="1"/>
</dbReference>
<keyword evidence="3" id="KW-0325">Glycoprotein</keyword>
<dbReference type="PANTHER" id="PTHR33138:SF75">
    <property type="entry name" value="WALL-ASSOCIATED RECEPTOR KINASE GALACTURONAN-BINDING DOMAIN-CONTAINING PROTEIN"/>
    <property type="match status" value="1"/>
</dbReference>
<dbReference type="EMBL" id="JAINDJ010000004">
    <property type="protein sequence ID" value="KAG9450489.1"/>
    <property type="molecule type" value="Genomic_DNA"/>
</dbReference>
<keyword evidence="4" id="KW-0812">Transmembrane</keyword>
<dbReference type="GO" id="GO:0030247">
    <property type="term" value="F:polysaccharide binding"/>
    <property type="evidence" value="ECO:0007669"/>
    <property type="project" value="InterPro"/>
</dbReference>
<dbReference type="Proteomes" id="UP000825729">
    <property type="component" value="Unassembled WGS sequence"/>
</dbReference>
<dbReference type="InterPro" id="IPR025287">
    <property type="entry name" value="WAK_GUB"/>
</dbReference>
<keyword evidence="9" id="KW-1185">Reference proteome</keyword>
<evidence type="ECO:0000256" key="1">
    <source>
        <dbReference type="ARBA" id="ARBA00004167"/>
    </source>
</evidence>
<evidence type="ECO:0000256" key="3">
    <source>
        <dbReference type="ARBA" id="ARBA00023180"/>
    </source>
</evidence>
<accession>A0AAV7EQ06</accession>
<dbReference type="AlphaFoldDB" id="A0AAV7EQ06"/>
<comment type="subcellular location">
    <subcellularLocation>
        <location evidence="1">Membrane</location>
        <topology evidence="1">Single-pass membrane protein</topology>
    </subcellularLocation>
</comment>
<gene>
    <name evidence="8" type="ORF">H6P81_010454</name>
</gene>
<comment type="caution">
    <text evidence="8">The sequence shown here is derived from an EMBL/GenBank/DDBJ whole genome shotgun (WGS) entry which is preliminary data.</text>
</comment>
<sequence length="347" mass="38809">MYPCSPFLLFITLFILFPQTSDSQKDEYYRACAPKKFECGNFEDDILFPFQVDDGRPSYCGHPGYKITCENDSPEIQIGSKTYRVAGRRIDYANQLLTVVDKRFEDNGYCPIPSEDNYLPQPPLFGLPNPSFNVTLCHNCSEPINNPALEEVPCLQKIEAHPAYYTIMTPSALSPDVRKKCNVSVLPILSGAYTQLTGNQMTIVEAAKEGFQVYWLTGEEGCLPCRGAGGLCGSDPHDPAKSACFCTDQSQFPDCLRAPASGTNTRKPVKIVIGLSAGVGGIILSVFLFIIKKKRKARYTHKERLFFFNKAVTISRNVEAFLENYGSFSPKRYKYAEIKKDNQIFQG</sequence>
<dbReference type="Pfam" id="PF14380">
    <property type="entry name" value="WAK_assoc"/>
    <property type="match status" value="1"/>
</dbReference>
<reference evidence="8 9" key="1">
    <citation type="submission" date="2021-07" db="EMBL/GenBank/DDBJ databases">
        <title>The Aristolochia fimbriata genome: insights into angiosperm evolution, floral development and chemical biosynthesis.</title>
        <authorList>
            <person name="Jiao Y."/>
        </authorList>
    </citation>
    <scope>NUCLEOTIDE SEQUENCE [LARGE SCALE GENOMIC DNA]</scope>
    <source>
        <strain evidence="8">IBCAS-2021</strain>
        <tissue evidence="8">Leaf</tissue>
    </source>
</reference>
<protein>
    <submittedName>
        <fullName evidence="8">Uncharacterized protein</fullName>
    </submittedName>
</protein>
<organism evidence="8 9">
    <name type="scientific">Aristolochia fimbriata</name>
    <name type="common">White veined hardy Dutchman's pipe vine</name>
    <dbReference type="NCBI Taxonomy" id="158543"/>
    <lineage>
        <taxon>Eukaryota</taxon>
        <taxon>Viridiplantae</taxon>
        <taxon>Streptophyta</taxon>
        <taxon>Embryophyta</taxon>
        <taxon>Tracheophyta</taxon>
        <taxon>Spermatophyta</taxon>
        <taxon>Magnoliopsida</taxon>
        <taxon>Magnoliidae</taxon>
        <taxon>Piperales</taxon>
        <taxon>Aristolochiaceae</taxon>
        <taxon>Aristolochia</taxon>
    </lineage>
</organism>
<evidence type="ECO:0000259" key="7">
    <source>
        <dbReference type="Pfam" id="PF14380"/>
    </source>
</evidence>
<proteinExistence type="predicted"/>
<dbReference type="GO" id="GO:0016020">
    <property type="term" value="C:membrane"/>
    <property type="evidence" value="ECO:0007669"/>
    <property type="project" value="UniProtKB-SubCell"/>
</dbReference>
<evidence type="ECO:0000256" key="5">
    <source>
        <dbReference type="SAM" id="SignalP"/>
    </source>
</evidence>
<feature type="domain" description="Wall-associated receptor kinase C-terminal" evidence="7">
    <location>
        <begin position="171"/>
        <end position="249"/>
    </location>
</feature>
<evidence type="ECO:0000256" key="2">
    <source>
        <dbReference type="ARBA" id="ARBA00022729"/>
    </source>
</evidence>
<name>A0AAV7EQ06_ARIFI</name>
<evidence type="ECO:0000259" key="6">
    <source>
        <dbReference type="Pfam" id="PF13947"/>
    </source>
</evidence>
<keyword evidence="2 5" id="KW-0732">Signal</keyword>
<evidence type="ECO:0000256" key="4">
    <source>
        <dbReference type="SAM" id="Phobius"/>
    </source>
</evidence>
<feature type="signal peptide" evidence="5">
    <location>
        <begin position="1"/>
        <end position="23"/>
    </location>
</feature>
<keyword evidence="4" id="KW-1133">Transmembrane helix</keyword>
<feature type="chain" id="PRO_5043686734" evidence="5">
    <location>
        <begin position="24"/>
        <end position="347"/>
    </location>
</feature>
<dbReference type="InterPro" id="IPR032872">
    <property type="entry name" value="WAK_assoc_C"/>
</dbReference>
<keyword evidence="4" id="KW-0472">Membrane</keyword>
<dbReference type="PANTHER" id="PTHR33138">
    <property type="entry name" value="OS01G0690200 PROTEIN"/>
    <property type="match status" value="1"/>
</dbReference>
<feature type="transmembrane region" description="Helical" evidence="4">
    <location>
        <begin position="271"/>
        <end position="291"/>
    </location>
</feature>
<evidence type="ECO:0000313" key="8">
    <source>
        <dbReference type="EMBL" id="KAG9450489.1"/>
    </source>
</evidence>